<gene>
    <name evidence="1" type="ordered locus">MSWAN_1723</name>
</gene>
<keyword evidence="2" id="KW-1185">Reference proteome</keyword>
<dbReference type="OrthoDB" id="146853at2157"/>
<dbReference type="HOGENOM" id="CLU_867712_0_0_2"/>
<reference evidence="1 2" key="1">
    <citation type="journal article" date="2014" name="Int. J. Syst. Evol. Microbiol.">
        <title>Methanobacterium paludis sp. nov. and a novel strain of Methanobacterium lacus isolated from northern peatlands.</title>
        <authorList>
            <person name="Cadillo-Quiroz H."/>
            <person name="Brauer S.L."/>
            <person name="Goodson N."/>
            <person name="Yavitt J.B."/>
            <person name="Zinder S.H."/>
        </authorList>
    </citation>
    <scope>NUCLEOTIDE SEQUENCE [LARGE SCALE GENOMIC DNA]</scope>
    <source>
        <strain evidence="2">DSM 25820 / JCM 18151 / SWAN1</strain>
    </source>
</reference>
<accession>F6D3E2</accession>
<dbReference type="Proteomes" id="UP000009231">
    <property type="component" value="Chromosome"/>
</dbReference>
<dbReference type="InterPro" id="IPR036485">
    <property type="entry name" value="Glu_synth_asu_C_sf"/>
</dbReference>
<organism evidence="1 2">
    <name type="scientific">Methanobacterium paludis (strain DSM 25820 / JCM 18151 / SWAN1)</name>
    <dbReference type="NCBI Taxonomy" id="868131"/>
    <lineage>
        <taxon>Archaea</taxon>
        <taxon>Methanobacteriati</taxon>
        <taxon>Methanobacteriota</taxon>
        <taxon>Methanomada group</taxon>
        <taxon>Methanobacteria</taxon>
        <taxon>Methanobacteriales</taxon>
        <taxon>Methanobacteriaceae</taxon>
        <taxon>Methanobacterium</taxon>
    </lineage>
</organism>
<dbReference type="RefSeq" id="WP_013826233.1">
    <property type="nucleotide sequence ID" value="NC_015574.1"/>
</dbReference>
<evidence type="ECO:0000313" key="2">
    <source>
        <dbReference type="Proteomes" id="UP000009231"/>
    </source>
</evidence>
<dbReference type="eggNOG" id="arCOG00098">
    <property type="taxonomic scope" value="Archaea"/>
</dbReference>
<name>F6D3E2_METPW</name>
<dbReference type="KEGG" id="mew:MSWAN_1723"/>
<evidence type="ECO:0000313" key="1">
    <source>
        <dbReference type="EMBL" id="AEG18734.1"/>
    </source>
</evidence>
<dbReference type="Gene3D" id="2.160.20.60">
    <property type="entry name" value="Glutamate synthase, alpha subunit, C-terminal domain"/>
    <property type="match status" value="1"/>
</dbReference>
<dbReference type="AlphaFoldDB" id="F6D3E2"/>
<dbReference type="SUPFAM" id="SSF69336">
    <property type="entry name" value="Alpha subunit of glutamate synthase, C-terminal domain"/>
    <property type="match status" value="2"/>
</dbReference>
<dbReference type="GeneID" id="10669233"/>
<dbReference type="PANTHER" id="PTHR39673:SF8">
    <property type="entry name" value="GLUTAMATE SYNTHASE ALPHA SUBUNIT C-TERMINAL DOMAIN-CONTAINING PROTEIN"/>
    <property type="match status" value="1"/>
</dbReference>
<dbReference type="STRING" id="868131.MSWAN_1723"/>
<dbReference type="PANTHER" id="PTHR39673">
    <property type="entry name" value="TUNGSTEN FORMYLMETHANOFURAN DEHYDROGENASE, SUBUNIT C (FWDC)"/>
    <property type="match status" value="1"/>
</dbReference>
<sequence length="310" mass="33811">MLKLFGKKSDEKSEGEILEIEVQKPVDCLCDFTYNFHWQHKGEKLDPSWKIPGNMYTFGYLVEHLKNGGDVKIKGDAGHRLCSSMGTDLKYFGGTGGDVKVGNVIVEGNVDTRMGISMVRGQIYVKGKVKEPVGNVVKVESDKKGYKKFRSITDILTNGLKGDKLKGCQLMGNKLIIDDGQVKDTVGARLNVDAEIFMNGNVDLSTGILMRKGTVRINGNAGKNTGALLNGGTVVINGHADDFTGIDMIKGTIIVNGDTGKFLAANKKSGVVMAKKGSSIPPTEQKNLDNDDRRLILNYGFNPRDFVKFE</sequence>
<dbReference type="GO" id="GO:0016491">
    <property type="term" value="F:oxidoreductase activity"/>
    <property type="evidence" value="ECO:0007669"/>
    <property type="project" value="InterPro"/>
</dbReference>
<protein>
    <submittedName>
        <fullName evidence="1">Glutamate synthase alpha subunit domain protein</fullName>
    </submittedName>
</protein>
<proteinExistence type="predicted"/>
<dbReference type="EMBL" id="CP002772">
    <property type="protein sequence ID" value="AEG18734.1"/>
    <property type="molecule type" value="Genomic_DNA"/>
</dbReference>